<gene>
    <name evidence="2" type="ORF">EYF80_047691</name>
</gene>
<evidence type="ECO:0000256" key="1">
    <source>
        <dbReference type="SAM" id="MobiDB-lite"/>
    </source>
</evidence>
<protein>
    <submittedName>
        <fullName evidence="2">Uncharacterized protein</fullName>
    </submittedName>
</protein>
<name>A0A4Z2FLY3_9TELE</name>
<dbReference type="Proteomes" id="UP000314294">
    <property type="component" value="Unassembled WGS sequence"/>
</dbReference>
<organism evidence="2 3">
    <name type="scientific">Liparis tanakae</name>
    <name type="common">Tanaka's snailfish</name>
    <dbReference type="NCBI Taxonomy" id="230148"/>
    <lineage>
        <taxon>Eukaryota</taxon>
        <taxon>Metazoa</taxon>
        <taxon>Chordata</taxon>
        <taxon>Craniata</taxon>
        <taxon>Vertebrata</taxon>
        <taxon>Euteleostomi</taxon>
        <taxon>Actinopterygii</taxon>
        <taxon>Neopterygii</taxon>
        <taxon>Teleostei</taxon>
        <taxon>Neoteleostei</taxon>
        <taxon>Acanthomorphata</taxon>
        <taxon>Eupercaria</taxon>
        <taxon>Perciformes</taxon>
        <taxon>Cottioidei</taxon>
        <taxon>Cottales</taxon>
        <taxon>Liparidae</taxon>
        <taxon>Liparis</taxon>
    </lineage>
</organism>
<keyword evidence="3" id="KW-1185">Reference proteome</keyword>
<evidence type="ECO:0000313" key="2">
    <source>
        <dbReference type="EMBL" id="TNN42148.1"/>
    </source>
</evidence>
<proteinExistence type="predicted"/>
<accession>A0A4Z2FLY3</accession>
<feature type="region of interest" description="Disordered" evidence="1">
    <location>
        <begin position="1"/>
        <end position="38"/>
    </location>
</feature>
<comment type="caution">
    <text evidence="2">The sequence shown here is derived from an EMBL/GenBank/DDBJ whole genome shotgun (WGS) entry which is preliminary data.</text>
</comment>
<reference evidence="2 3" key="1">
    <citation type="submission" date="2019-03" db="EMBL/GenBank/DDBJ databases">
        <title>First draft genome of Liparis tanakae, snailfish: a comprehensive survey of snailfish specific genes.</title>
        <authorList>
            <person name="Kim W."/>
            <person name="Song I."/>
            <person name="Jeong J.-H."/>
            <person name="Kim D."/>
            <person name="Kim S."/>
            <person name="Ryu S."/>
            <person name="Song J.Y."/>
            <person name="Lee S.K."/>
        </authorList>
    </citation>
    <scope>NUCLEOTIDE SEQUENCE [LARGE SCALE GENOMIC DNA]</scope>
    <source>
        <tissue evidence="2">Muscle</tissue>
    </source>
</reference>
<dbReference type="EMBL" id="SRLO01001057">
    <property type="protein sequence ID" value="TNN42148.1"/>
    <property type="molecule type" value="Genomic_DNA"/>
</dbReference>
<feature type="compositionally biased region" description="Polar residues" evidence="1">
    <location>
        <begin position="1"/>
        <end position="18"/>
    </location>
</feature>
<evidence type="ECO:0000313" key="3">
    <source>
        <dbReference type="Proteomes" id="UP000314294"/>
    </source>
</evidence>
<sequence length="107" mass="11722">MQRKNSQTLCNSSPSARSLQGKVRLPGGPVGPDLPSSQPLASHLLDGVLRILFMQRNTQTSSRLVTDSERLAAWSNLAKQLQDEGLCHVPGQIPHIPRMGKRQRCNG</sequence>
<dbReference type="AlphaFoldDB" id="A0A4Z2FLY3"/>